<evidence type="ECO:0000313" key="5">
    <source>
        <dbReference type="EMBL" id="KAF2228925.1"/>
    </source>
</evidence>
<proteinExistence type="predicted"/>
<dbReference type="PROSITE" id="PS50297">
    <property type="entry name" value="ANK_REP_REGION"/>
    <property type="match status" value="1"/>
</dbReference>
<reference evidence="5" key="1">
    <citation type="journal article" date="2020" name="Stud. Mycol.">
        <title>101 Dothideomycetes genomes: a test case for predicting lifestyles and emergence of pathogens.</title>
        <authorList>
            <person name="Haridas S."/>
            <person name="Albert R."/>
            <person name="Binder M."/>
            <person name="Bloem J."/>
            <person name="Labutti K."/>
            <person name="Salamov A."/>
            <person name="Andreopoulos B."/>
            <person name="Baker S."/>
            <person name="Barry K."/>
            <person name="Bills G."/>
            <person name="Bluhm B."/>
            <person name="Cannon C."/>
            <person name="Castanera R."/>
            <person name="Culley D."/>
            <person name="Daum C."/>
            <person name="Ezra D."/>
            <person name="Gonzalez J."/>
            <person name="Henrissat B."/>
            <person name="Kuo A."/>
            <person name="Liang C."/>
            <person name="Lipzen A."/>
            <person name="Lutzoni F."/>
            <person name="Magnuson J."/>
            <person name="Mondo S."/>
            <person name="Nolan M."/>
            <person name="Ohm R."/>
            <person name="Pangilinan J."/>
            <person name="Park H.-J."/>
            <person name="Ramirez L."/>
            <person name="Alfaro M."/>
            <person name="Sun H."/>
            <person name="Tritt A."/>
            <person name="Yoshinaga Y."/>
            <person name="Zwiers L.-H."/>
            <person name="Turgeon B."/>
            <person name="Goodwin S."/>
            <person name="Spatafora J."/>
            <person name="Crous P."/>
            <person name="Grigoriev I."/>
        </authorList>
    </citation>
    <scope>NUCLEOTIDE SEQUENCE</scope>
    <source>
        <strain evidence="5">Tuck. ex Michener</strain>
    </source>
</reference>
<evidence type="ECO:0000256" key="3">
    <source>
        <dbReference type="PROSITE-ProRule" id="PRU00023"/>
    </source>
</evidence>
<organism evidence="5 6">
    <name type="scientific">Viridothelium virens</name>
    <name type="common">Speckled blister lichen</name>
    <name type="synonym">Trypethelium virens</name>
    <dbReference type="NCBI Taxonomy" id="1048519"/>
    <lineage>
        <taxon>Eukaryota</taxon>
        <taxon>Fungi</taxon>
        <taxon>Dikarya</taxon>
        <taxon>Ascomycota</taxon>
        <taxon>Pezizomycotina</taxon>
        <taxon>Dothideomycetes</taxon>
        <taxon>Dothideomycetes incertae sedis</taxon>
        <taxon>Trypetheliales</taxon>
        <taxon>Trypetheliaceae</taxon>
        <taxon>Viridothelium</taxon>
    </lineage>
</organism>
<dbReference type="Proteomes" id="UP000800092">
    <property type="component" value="Unassembled WGS sequence"/>
</dbReference>
<feature type="region of interest" description="Disordered" evidence="4">
    <location>
        <begin position="243"/>
        <end position="267"/>
    </location>
</feature>
<dbReference type="SMART" id="SM00248">
    <property type="entry name" value="ANK"/>
    <property type="match status" value="3"/>
</dbReference>
<evidence type="ECO:0000256" key="4">
    <source>
        <dbReference type="SAM" id="MobiDB-lite"/>
    </source>
</evidence>
<dbReference type="OrthoDB" id="1722345at2759"/>
<dbReference type="PANTHER" id="PTHR24173">
    <property type="entry name" value="ANKYRIN REPEAT CONTAINING"/>
    <property type="match status" value="1"/>
</dbReference>
<keyword evidence="6" id="KW-1185">Reference proteome</keyword>
<keyword evidence="1" id="KW-0677">Repeat</keyword>
<evidence type="ECO:0000256" key="1">
    <source>
        <dbReference type="ARBA" id="ARBA00022737"/>
    </source>
</evidence>
<evidence type="ECO:0000313" key="6">
    <source>
        <dbReference type="Proteomes" id="UP000800092"/>
    </source>
</evidence>
<sequence>MQLQEQQQQRIIQQRKMQQQAGQISSAQNAGGMAMAPQYTNQSMGSALDDIPIQDADYNFPPTRTASLESACREGSLDRVQSIVTSEQSTPRFLHSGLVSALAAGQVDIARYLLSAGAVISRAVPSHVLTAPKNQQIPSFELLAEHGWTPNSPGFYGDVLLPSVVTDLPLLRWFLDHGANPALGAQRDNRDRMGGSETNSCSALEAASRQGSVEAVRLLLDAGARVEYGLPLHSAAGAHPEGTNIYYPPVHPTPEFDAGADVNQRDESRHMVPRLPILLATMAGAVERVKWLLEHGANPEADGTYGSALSHAERYGDREMKRVIEEGVKARKWV</sequence>
<gene>
    <name evidence="5" type="ORF">EV356DRAFT_476253</name>
</gene>
<feature type="repeat" description="ANK" evidence="3">
    <location>
        <begin position="199"/>
        <end position="227"/>
    </location>
</feature>
<dbReference type="EMBL" id="ML991883">
    <property type="protein sequence ID" value="KAF2228925.1"/>
    <property type="molecule type" value="Genomic_DNA"/>
</dbReference>
<dbReference type="PANTHER" id="PTHR24173:SF74">
    <property type="entry name" value="ANKYRIN REPEAT DOMAIN-CONTAINING PROTEIN 16"/>
    <property type="match status" value="1"/>
</dbReference>
<dbReference type="SUPFAM" id="SSF48403">
    <property type="entry name" value="Ankyrin repeat"/>
    <property type="match status" value="1"/>
</dbReference>
<protein>
    <submittedName>
        <fullName evidence="5">Ankyrin</fullName>
    </submittedName>
</protein>
<dbReference type="InterPro" id="IPR036770">
    <property type="entry name" value="Ankyrin_rpt-contain_sf"/>
</dbReference>
<dbReference type="PROSITE" id="PS50088">
    <property type="entry name" value="ANK_REPEAT"/>
    <property type="match status" value="1"/>
</dbReference>
<name>A0A6A6GT76_VIRVR</name>
<dbReference type="InterPro" id="IPR002110">
    <property type="entry name" value="Ankyrin_rpt"/>
</dbReference>
<dbReference type="Gene3D" id="1.25.40.20">
    <property type="entry name" value="Ankyrin repeat-containing domain"/>
    <property type="match status" value="2"/>
</dbReference>
<feature type="region of interest" description="Disordered" evidence="4">
    <location>
        <begin position="184"/>
        <end position="203"/>
    </location>
</feature>
<dbReference type="AlphaFoldDB" id="A0A6A6GT76"/>
<evidence type="ECO:0000256" key="2">
    <source>
        <dbReference type="ARBA" id="ARBA00023043"/>
    </source>
</evidence>
<keyword evidence="2 3" id="KW-0040">ANK repeat</keyword>
<accession>A0A6A6GT76</accession>